<dbReference type="Proteomes" id="UP001595925">
    <property type="component" value="Unassembled WGS sequence"/>
</dbReference>
<name>A0ABD5QKR0_9EURY</name>
<dbReference type="RefSeq" id="WP_224829642.1">
    <property type="nucleotide sequence ID" value="NZ_JAIVEF010000023.1"/>
</dbReference>
<sequence>MAETETERLIATWSDSPYTGIQKRHITVTHRIVANWYPGIGCDIRHEIKCADREYNDWTPAETWELRSHGVEKIQTQAGKGLP</sequence>
<evidence type="ECO:0000313" key="2">
    <source>
        <dbReference type="Proteomes" id="UP001595925"/>
    </source>
</evidence>
<evidence type="ECO:0000313" key="1">
    <source>
        <dbReference type="EMBL" id="MFC4989604.1"/>
    </source>
</evidence>
<protein>
    <submittedName>
        <fullName evidence="1">Uncharacterized protein</fullName>
    </submittedName>
</protein>
<dbReference type="EMBL" id="JBHSJG010000050">
    <property type="protein sequence ID" value="MFC4989604.1"/>
    <property type="molecule type" value="Genomic_DNA"/>
</dbReference>
<comment type="caution">
    <text evidence="1">The sequence shown here is derived from an EMBL/GenBank/DDBJ whole genome shotgun (WGS) entry which is preliminary data.</text>
</comment>
<proteinExistence type="predicted"/>
<reference evidence="1 2" key="1">
    <citation type="journal article" date="2019" name="Int. J. Syst. Evol. Microbiol.">
        <title>The Global Catalogue of Microorganisms (GCM) 10K type strain sequencing project: providing services to taxonomists for standard genome sequencing and annotation.</title>
        <authorList>
            <consortium name="The Broad Institute Genomics Platform"/>
            <consortium name="The Broad Institute Genome Sequencing Center for Infectious Disease"/>
            <person name="Wu L."/>
            <person name="Ma J."/>
        </authorList>
    </citation>
    <scope>NUCLEOTIDE SEQUENCE [LARGE SCALE GENOMIC DNA]</scope>
    <source>
        <strain evidence="1 2">CGMCC 1.15824</strain>
    </source>
</reference>
<accession>A0ABD5QKR0</accession>
<keyword evidence="2" id="KW-1185">Reference proteome</keyword>
<gene>
    <name evidence="1" type="ORF">ACFPFO_17930</name>
</gene>
<dbReference type="AlphaFoldDB" id="A0ABD5QKR0"/>
<organism evidence="1 2">
    <name type="scientific">Saliphagus infecundisoli</name>
    <dbReference type="NCBI Taxonomy" id="1849069"/>
    <lineage>
        <taxon>Archaea</taxon>
        <taxon>Methanobacteriati</taxon>
        <taxon>Methanobacteriota</taxon>
        <taxon>Stenosarchaea group</taxon>
        <taxon>Halobacteria</taxon>
        <taxon>Halobacteriales</taxon>
        <taxon>Natrialbaceae</taxon>
        <taxon>Saliphagus</taxon>
    </lineage>
</organism>